<keyword evidence="2" id="KW-1185">Reference proteome</keyword>
<proteinExistence type="predicted"/>
<comment type="caution">
    <text evidence="1">The sequence shown here is derived from an EMBL/GenBank/DDBJ whole genome shotgun (WGS) entry which is preliminary data.</text>
</comment>
<organism evidence="1 2">
    <name type="scientific">Streptomyces dysideae</name>
    <dbReference type="NCBI Taxonomy" id="909626"/>
    <lineage>
        <taxon>Bacteria</taxon>
        <taxon>Bacillati</taxon>
        <taxon>Actinomycetota</taxon>
        <taxon>Actinomycetes</taxon>
        <taxon>Kitasatosporales</taxon>
        <taxon>Streptomycetaceae</taxon>
        <taxon>Streptomyces</taxon>
    </lineage>
</organism>
<dbReference type="Pfam" id="PF08843">
    <property type="entry name" value="AbiEii"/>
    <property type="match status" value="1"/>
</dbReference>
<reference evidence="1 2" key="1">
    <citation type="submission" date="2015-10" db="EMBL/GenBank/DDBJ databases">
        <title>Draft genome sequence of Streptomyces sp. RV15, isolated from a marine sponge.</title>
        <authorList>
            <person name="Ruckert C."/>
            <person name="Abdelmohsen U.R."/>
            <person name="Winkler A."/>
            <person name="Hentschel U."/>
            <person name="Kalinowski J."/>
            <person name="Kampfer P."/>
            <person name="Glaeser S."/>
        </authorList>
    </citation>
    <scope>NUCLEOTIDE SEQUENCE [LARGE SCALE GENOMIC DNA]</scope>
    <source>
        <strain evidence="1 2">RV15</strain>
    </source>
</reference>
<evidence type="ECO:0000313" key="2">
    <source>
        <dbReference type="Proteomes" id="UP000053260"/>
    </source>
</evidence>
<name>A0A117RXI4_9ACTN</name>
<dbReference type="STRING" id="909626.AQJ91_44055"/>
<dbReference type="AlphaFoldDB" id="A0A117RXI4"/>
<gene>
    <name evidence="1" type="ORF">AQJ91_44055</name>
</gene>
<dbReference type="EMBL" id="LMXB01000127">
    <property type="protein sequence ID" value="KUO14944.1"/>
    <property type="molecule type" value="Genomic_DNA"/>
</dbReference>
<dbReference type="Proteomes" id="UP000053260">
    <property type="component" value="Unassembled WGS sequence"/>
</dbReference>
<dbReference type="InterPro" id="IPR014942">
    <property type="entry name" value="AbiEii"/>
</dbReference>
<evidence type="ECO:0000313" key="1">
    <source>
        <dbReference type="EMBL" id="KUO14944.1"/>
    </source>
</evidence>
<sequence>MGRRLPPARLPHPGSRVTDMPELHARLLADVIALGSPYPLVLTGGYAVRAHRLVNRPSQDLDVATENPAPMTDIAATLRAGLEARGWKVHALETAPLSARFTVADPATGQECEVDILKEIFWRPVAQSPYGPVLAEEDVIGTKVRALADRGAPRDLIDVFAASRRRTNAELEEFGRRHARGRFEREDLQSNLTGAEWTDDEAFAAYGLDDATITALRTWAVDWADDLAARLLEEAHDPDID</sequence>
<evidence type="ECO:0008006" key="3">
    <source>
        <dbReference type="Google" id="ProtNLM"/>
    </source>
</evidence>
<protein>
    <recommendedName>
        <fullName evidence="3">Nucleotidyl transferase AbiEii/AbiGii toxin family protein</fullName>
    </recommendedName>
</protein>
<accession>A0A117RXI4</accession>